<evidence type="ECO:0000256" key="5">
    <source>
        <dbReference type="ARBA" id="ARBA00022527"/>
    </source>
</evidence>
<keyword evidence="6" id="KW-0808">Transferase</keyword>
<keyword evidence="5 15" id="KW-0723">Serine/threonine-protein kinase</keyword>
<evidence type="ECO:0000313" key="18">
    <source>
        <dbReference type="Proteomes" id="UP000001294"/>
    </source>
</evidence>
<dbReference type="InterPro" id="IPR017441">
    <property type="entry name" value="Protein_kinase_ATP_BS"/>
</dbReference>
<dbReference type="PhylomeDB" id="B6QW78"/>
<dbReference type="AlphaFoldDB" id="B6QW78"/>
<dbReference type="PROSITE" id="PS50011">
    <property type="entry name" value="PROTEIN_KINASE_DOM"/>
    <property type="match status" value="1"/>
</dbReference>
<keyword evidence="9 14" id="KW-0067">ATP-binding</keyword>
<evidence type="ECO:0000256" key="15">
    <source>
        <dbReference type="RuleBase" id="RU000304"/>
    </source>
</evidence>
<organism evidence="17 18">
    <name type="scientific">Talaromyces marneffei (strain ATCC 18224 / CBS 334.59 / QM 7333)</name>
    <name type="common">Penicillium marneffei</name>
    <dbReference type="NCBI Taxonomy" id="441960"/>
    <lineage>
        <taxon>Eukaryota</taxon>
        <taxon>Fungi</taxon>
        <taxon>Dikarya</taxon>
        <taxon>Ascomycota</taxon>
        <taxon>Pezizomycotina</taxon>
        <taxon>Eurotiomycetes</taxon>
        <taxon>Eurotiomycetidae</taxon>
        <taxon>Eurotiales</taxon>
        <taxon>Trichocomaceae</taxon>
        <taxon>Talaromyces</taxon>
        <taxon>Talaromyces sect. Talaromyces</taxon>
    </lineage>
</organism>
<evidence type="ECO:0000256" key="11">
    <source>
        <dbReference type="ARBA" id="ARBA00030237"/>
    </source>
</evidence>
<evidence type="ECO:0000256" key="4">
    <source>
        <dbReference type="ARBA" id="ARBA00019599"/>
    </source>
</evidence>
<dbReference type="InterPro" id="IPR045269">
    <property type="entry name" value="Atg1-like"/>
</dbReference>
<evidence type="ECO:0000256" key="3">
    <source>
        <dbReference type="ARBA" id="ARBA00018572"/>
    </source>
</evidence>
<keyword evidence="18" id="KW-1185">Reference proteome</keyword>
<evidence type="ECO:0000256" key="8">
    <source>
        <dbReference type="ARBA" id="ARBA00022777"/>
    </source>
</evidence>
<keyword evidence="8 17" id="KW-0418">Kinase</keyword>
<dbReference type="OrthoDB" id="6513151at2759"/>
<evidence type="ECO:0000256" key="14">
    <source>
        <dbReference type="PROSITE-ProRule" id="PRU10141"/>
    </source>
</evidence>
<dbReference type="EMBL" id="DS995906">
    <property type="protein sequence ID" value="EEA19206.1"/>
    <property type="molecule type" value="Genomic_DNA"/>
</dbReference>
<dbReference type="GO" id="GO:0034727">
    <property type="term" value="P:piecemeal microautophagy of the nucleus"/>
    <property type="evidence" value="ECO:0007669"/>
    <property type="project" value="TreeGrafter"/>
</dbReference>
<comment type="subcellular location">
    <subcellularLocation>
        <location evidence="1">Preautophagosomal structure membrane</location>
        <topology evidence="1">Peripheral membrane protein</topology>
    </subcellularLocation>
</comment>
<evidence type="ECO:0000259" key="16">
    <source>
        <dbReference type="PROSITE" id="PS50011"/>
    </source>
</evidence>
<dbReference type="PROSITE" id="PS00107">
    <property type="entry name" value="PROTEIN_KINASE_ATP"/>
    <property type="match status" value="1"/>
</dbReference>
<dbReference type="Proteomes" id="UP000001294">
    <property type="component" value="Unassembled WGS sequence"/>
</dbReference>
<dbReference type="SMART" id="SM00220">
    <property type="entry name" value="S_TKc"/>
    <property type="match status" value="1"/>
</dbReference>
<dbReference type="PROSITE" id="PS00108">
    <property type="entry name" value="PROTEIN_KINASE_ST"/>
    <property type="match status" value="1"/>
</dbReference>
<dbReference type="InterPro" id="IPR011009">
    <property type="entry name" value="Kinase-like_dom_sf"/>
</dbReference>
<dbReference type="GO" id="GO:0004674">
    <property type="term" value="F:protein serine/threonine kinase activity"/>
    <property type="evidence" value="ECO:0007669"/>
    <property type="project" value="UniProtKB-KW"/>
</dbReference>
<keyword evidence="10" id="KW-0072">Autophagy</keyword>
<evidence type="ECO:0000313" key="17">
    <source>
        <dbReference type="EMBL" id="EEA19206.1"/>
    </source>
</evidence>
<dbReference type="STRING" id="441960.B6QW78"/>
<evidence type="ECO:0000256" key="7">
    <source>
        <dbReference type="ARBA" id="ARBA00022741"/>
    </source>
</evidence>
<name>B6QW78_TALMQ</name>
<dbReference type="GO" id="GO:0005829">
    <property type="term" value="C:cytosol"/>
    <property type="evidence" value="ECO:0007669"/>
    <property type="project" value="TreeGrafter"/>
</dbReference>
<dbReference type="Pfam" id="PF00069">
    <property type="entry name" value="Pkinase"/>
    <property type="match status" value="1"/>
</dbReference>
<comment type="catalytic activity">
    <reaction evidence="13">
        <text>L-seryl-[protein] + ATP = O-phospho-L-seryl-[protein] + ADP + H(+)</text>
        <dbReference type="Rhea" id="RHEA:17989"/>
        <dbReference type="Rhea" id="RHEA-COMP:9863"/>
        <dbReference type="Rhea" id="RHEA-COMP:11604"/>
        <dbReference type="ChEBI" id="CHEBI:15378"/>
        <dbReference type="ChEBI" id="CHEBI:29999"/>
        <dbReference type="ChEBI" id="CHEBI:30616"/>
        <dbReference type="ChEBI" id="CHEBI:83421"/>
        <dbReference type="ChEBI" id="CHEBI:456216"/>
        <dbReference type="EC" id="2.7.11.1"/>
    </reaction>
</comment>
<dbReference type="GO" id="GO:0000045">
    <property type="term" value="P:autophagosome assembly"/>
    <property type="evidence" value="ECO:0007669"/>
    <property type="project" value="TreeGrafter"/>
</dbReference>
<dbReference type="GO" id="GO:0061709">
    <property type="term" value="P:reticulophagy"/>
    <property type="evidence" value="ECO:0007669"/>
    <property type="project" value="TreeGrafter"/>
</dbReference>
<protein>
    <recommendedName>
        <fullName evidence="3">Serine/threonine-protein kinase ATG1</fullName>
        <ecNumber evidence="2">2.7.11.1</ecNumber>
    </recommendedName>
    <alternativeName>
        <fullName evidence="11">Autophagy-related protein 1</fullName>
    </alternativeName>
    <alternativeName>
        <fullName evidence="4">Serine/threonine-protein kinase atg1</fullName>
    </alternativeName>
</protein>
<evidence type="ECO:0000256" key="12">
    <source>
        <dbReference type="ARBA" id="ARBA00047899"/>
    </source>
</evidence>
<keyword evidence="7 14" id="KW-0547">Nucleotide-binding</keyword>
<dbReference type="GO" id="GO:0042594">
    <property type="term" value="P:response to starvation"/>
    <property type="evidence" value="ECO:0007669"/>
    <property type="project" value="TreeGrafter"/>
</dbReference>
<dbReference type="EC" id="2.7.11.1" evidence="2"/>
<evidence type="ECO:0000256" key="6">
    <source>
        <dbReference type="ARBA" id="ARBA00022679"/>
    </source>
</evidence>
<proteinExistence type="inferred from homology"/>
<feature type="domain" description="Protein kinase" evidence="16">
    <location>
        <begin position="135"/>
        <end position="414"/>
    </location>
</feature>
<dbReference type="GO" id="GO:0000422">
    <property type="term" value="P:autophagy of mitochondrion"/>
    <property type="evidence" value="ECO:0007669"/>
    <property type="project" value="TreeGrafter"/>
</dbReference>
<dbReference type="InterPro" id="IPR008271">
    <property type="entry name" value="Ser/Thr_kinase_AS"/>
</dbReference>
<dbReference type="Gene3D" id="1.10.510.10">
    <property type="entry name" value="Transferase(Phosphotransferase) domain 1"/>
    <property type="match status" value="1"/>
</dbReference>
<gene>
    <name evidence="17" type="ORF">PMAA_014660</name>
</gene>
<evidence type="ECO:0000256" key="13">
    <source>
        <dbReference type="ARBA" id="ARBA00048679"/>
    </source>
</evidence>
<feature type="binding site" evidence="14">
    <location>
        <position position="170"/>
    </location>
    <ligand>
        <name>ATP</name>
        <dbReference type="ChEBI" id="CHEBI:30616"/>
    </ligand>
</feature>
<comment type="similarity">
    <text evidence="15">Belongs to the protein kinase superfamily.</text>
</comment>
<dbReference type="GO" id="GO:0005776">
    <property type="term" value="C:autophagosome"/>
    <property type="evidence" value="ECO:0007669"/>
    <property type="project" value="TreeGrafter"/>
</dbReference>
<reference evidence="18" key="1">
    <citation type="journal article" date="2015" name="Genome Announc.">
        <title>Genome sequence of the AIDS-associated pathogen Penicillium marneffei (ATCC18224) and its near taxonomic relative Talaromyces stipitatus (ATCC10500).</title>
        <authorList>
            <person name="Nierman W.C."/>
            <person name="Fedorova-Abrams N.D."/>
            <person name="Andrianopoulos A."/>
        </authorList>
    </citation>
    <scope>NUCLEOTIDE SEQUENCE [LARGE SCALE GENOMIC DNA]</scope>
    <source>
        <strain evidence="18">ATCC 18224 / CBS 334.59 / QM 7333</strain>
    </source>
</reference>
<evidence type="ECO:0000256" key="10">
    <source>
        <dbReference type="ARBA" id="ARBA00023006"/>
    </source>
</evidence>
<dbReference type="HOGENOM" id="CLU_000288_127_1_1"/>
<dbReference type="GO" id="GO:0005524">
    <property type="term" value="F:ATP binding"/>
    <property type="evidence" value="ECO:0007669"/>
    <property type="project" value="UniProtKB-UniRule"/>
</dbReference>
<dbReference type="GO" id="GO:0034045">
    <property type="term" value="C:phagophore assembly site membrane"/>
    <property type="evidence" value="ECO:0007669"/>
    <property type="project" value="UniProtKB-SubCell"/>
</dbReference>
<evidence type="ECO:0000256" key="1">
    <source>
        <dbReference type="ARBA" id="ARBA00004623"/>
    </source>
</evidence>
<dbReference type="PANTHER" id="PTHR24348:SF22">
    <property type="entry name" value="NON-SPECIFIC SERINE_THREONINE PROTEIN KINASE"/>
    <property type="match status" value="1"/>
</dbReference>
<accession>B6QW78</accession>
<comment type="catalytic activity">
    <reaction evidence="12">
        <text>L-threonyl-[protein] + ATP = O-phospho-L-threonyl-[protein] + ADP + H(+)</text>
        <dbReference type="Rhea" id="RHEA:46608"/>
        <dbReference type="Rhea" id="RHEA-COMP:11060"/>
        <dbReference type="Rhea" id="RHEA-COMP:11605"/>
        <dbReference type="ChEBI" id="CHEBI:15378"/>
        <dbReference type="ChEBI" id="CHEBI:30013"/>
        <dbReference type="ChEBI" id="CHEBI:30616"/>
        <dbReference type="ChEBI" id="CHEBI:61977"/>
        <dbReference type="ChEBI" id="CHEBI:456216"/>
        <dbReference type="EC" id="2.7.11.1"/>
    </reaction>
</comment>
<evidence type="ECO:0000256" key="2">
    <source>
        <dbReference type="ARBA" id="ARBA00012513"/>
    </source>
</evidence>
<dbReference type="InterPro" id="IPR000719">
    <property type="entry name" value="Prot_kinase_dom"/>
</dbReference>
<dbReference type="PANTHER" id="PTHR24348">
    <property type="entry name" value="SERINE/THREONINE-PROTEIN KINASE UNC-51-RELATED"/>
    <property type="match status" value="1"/>
</dbReference>
<evidence type="ECO:0000256" key="9">
    <source>
        <dbReference type="ARBA" id="ARBA00022840"/>
    </source>
</evidence>
<dbReference type="VEuPathDB" id="FungiDB:PMAA_014660"/>
<dbReference type="SUPFAM" id="SSF56112">
    <property type="entry name" value="Protein kinase-like (PK-like)"/>
    <property type="match status" value="1"/>
</dbReference>
<sequence>MGKVRTAVHVDKIYNVELGLNPQPQGKDNKFVICDNGTHAHRLYDGRRQDGMLELLNDKLQVLREASTLARKNIKKDPQDGHVDNQTKNVIAGSLPFIQLEPASSPPRQLKLPFSPVDKIQSSNHATGSMIHRYGTNKEQIGRGSSGIVTVTFRPHSVDHPSGGQLFAVKRFSQREKDSTKKHLKRVGAEFCISSSLQHANIIRTYDLVQDTDGSFCQIMEYCSGGDVYTRVRSQGKLCGTEANCYFKQLLRGLDYLHTTGVAHRDLKPDNLLLTCRGCLKIADFGNAECVRLPWEKTSRLSSGLCGSFPYISPEQYVTLDYRDKDSPSSRYYYDARAADVWAAGIIYLDMRTGRHAWRFAVFEQDEDFAEYVRSIQESGTWEPIEMLQGTQYKFINHVRVGAEYTCMQSGGGQ</sequence>
<dbReference type="GO" id="GO:0010506">
    <property type="term" value="P:regulation of autophagy"/>
    <property type="evidence" value="ECO:0007669"/>
    <property type="project" value="InterPro"/>
</dbReference>